<keyword evidence="3" id="KW-1185">Reference proteome</keyword>
<reference evidence="2" key="1">
    <citation type="journal article" date="2014" name="Int. J. Syst. Evol. Microbiol.">
        <title>Complete genome sequence of Corynebacterium casei LMG S-19264T (=DSM 44701T), isolated from a smear-ripened cheese.</title>
        <authorList>
            <consortium name="US DOE Joint Genome Institute (JGI-PGF)"/>
            <person name="Walter F."/>
            <person name="Albersmeier A."/>
            <person name="Kalinowski J."/>
            <person name="Ruckert C."/>
        </authorList>
    </citation>
    <scope>NUCLEOTIDE SEQUENCE</scope>
    <source>
        <strain evidence="2">JCM 30804</strain>
    </source>
</reference>
<reference evidence="2" key="2">
    <citation type="submission" date="2020-09" db="EMBL/GenBank/DDBJ databases">
        <authorList>
            <person name="Sun Q."/>
            <person name="Ohkuma M."/>
        </authorList>
    </citation>
    <scope>NUCLEOTIDE SEQUENCE</scope>
    <source>
        <strain evidence="2">JCM 30804</strain>
    </source>
</reference>
<dbReference type="Proteomes" id="UP000613743">
    <property type="component" value="Unassembled WGS sequence"/>
</dbReference>
<protein>
    <submittedName>
        <fullName evidence="2">Pilus assembly protein PilZ</fullName>
    </submittedName>
</protein>
<proteinExistence type="predicted"/>
<dbReference type="InterPro" id="IPR009875">
    <property type="entry name" value="PilZ_domain"/>
</dbReference>
<evidence type="ECO:0000313" key="2">
    <source>
        <dbReference type="EMBL" id="GGI75717.1"/>
    </source>
</evidence>
<accession>A0A917JL41</accession>
<dbReference type="GO" id="GO:0035438">
    <property type="term" value="F:cyclic-di-GMP binding"/>
    <property type="evidence" value="ECO:0007669"/>
    <property type="project" value="InterPro"/>
</dbReference>
<dbReference type="EMBL" id="BMPZ01000002">
    <property type="protein sequence ID" value="GGI75717.1"/>
    <property type="molecule type" value="Genomic_DNA"/>
</dbReference>
<sequence>MLDLKELPNNSLRDRVMDDVQKEYVEKRASLRVDMEAERVLLTWQDSSGQVTSDDAICIDFARKGALLEYKTNFALGSLLEVTFHPNSENENTVKGQVCRCTKCNDLSFHVAVQLV</sequence>
<evidence type="ECO:0000259" key="1">
    <source>
        <dbReference type="Pfam" id="PF07238"/>
    </source>
</evidence>
<dbReference type="AlphaFoldDB" id="A0A917JL41"/>
<name>A0A917JL41_9GAMM</name>
<feature type="domain" description="PilZ" evidence="1">
    <location>
        <begin position="39"/>
        <end position="114"/>
    </location>
</feature>
<organism evidence="2 3">
    <name type="scientific">Shewanella gelidii</name>
    <dbReference type="NCBI Taxonomy" id="1642821"/>
    <lineage>
        <taxon>Bacteria</taxon>
        <taxon>Pseudomonadati</taxon>
        <taxon>Pseudomonadota</taxon>
        <taxon>Gammaproteobacteria</taxon>
        <taxon>Alteromonadales</taxon>
        <taxon>Shewanellaceae</taxon>
        <taxon>Shewanella</taxon>
    </lineage>
</organism>
<evidence type="ECO:0000313" key="3">
    <source>
        <dbReference type="Proteomes" id="UP000613743"/>
    </source>
</evidence>
<comment type="caution">
    <text evidence="2">The sequence shown here is derived from an EMBL/GenBank/DDBJ whole genome shotgun (WGS) entry which is preliminary data.</text>
</comment>
<dbReference type="Pfam" id="PF07238">
    <property type="entry name" value="PilZ"/>
    <property type="match status" value="1"/>
</dbReference>
<gene>
    <name evidence="2" type="ORF">GCM10009332_11440</name>
</gene>